<sequence length="355" mass="39566">ASTRTISRHNLQEWLPTSSATKIRFGGSTAVRRIQDSQFLIVKSRLNSKHLFCPVGLYRFYSRARSTVRQWTFQLWEMPGITSNLWEVEGQSEGELYIDDDIPIEDEAQSEGELYTDDDIPPSPFQPYSEGDEQANTPSPVLVCLSLENIAGSSAAMQESQVVPPVNLEHAPENQETSSNLDSSLPAQQIRQENLPQASTSATSAQNPGLSEVCRTPSVDSKKWELRLKILNAINLTRAPPSFYGGHEGKIRRIRKKVKSLQKHSAGSEAQKFELDFMILGVLRLTRAPPSFYGGVKGVIRRVRKELKTLRDFQRGTISLLKPASSKNPKPLPKSEVATKDQKKSPSEATEAHNP</sequence>
<feature type="non-terminal residue" evidence="2">
    <location>
        <position position="1"/>
    </location>
</feature>
<feature type="region of interest" description="Disordered" evidence="1">
    <location>
        <begin position="114"/>
        <end position="137"/>
    </location>
</feature>
<proteinExistence type="predicted"/>
<feature type="compositionally biased region" description="Polar residues" evidence="1">
    <location>
        <begin position="193"/>
        <end position="209"/>
    </location>
</feature>
<dbReference type="EMBL" id="GBHO01031030">
    <property type="protein sequence ID" value="JAG12574.1"/>
    <property type="molecule type" value="Transcribed_RNA"/>
</dbReference>
<evidence type="ECO:0000256" key="1">
    <source>
        <dbReference type="SAM" id="MobiDB-lite"/>
    </source>
</evidence>
<reference evidence="2" key="1">
    <citation type="journal article" date="2014" name="PLoS ONE">
        <title>Transcriptome-Based Identification of ABC Transporters in the Western Tarnished Plant Bug Lygus hesperus.</title>
        <authorList>
            <person name="Hull J.J."/>
            <person name="Chaney K."/>
            <person name="Geib S.M."/>
            <person name="Fabrick J.A."/>
            <person name="Brent C.S."/>
            <person name="Walsh D."/>
            <person name="Lavine L.C."/>
        </authorList>
    </citation>
    <scope>NUCLEOTIDE SEQUENCE</scope>
</reference>
<feature type="compositionally biased region" description="Basic and acidic residues" evidence="1">
    <location>
        <begin position="337"/>
        <end position="355"/>
    </location>
</feature>
<reference evidence="2" key="2">
    <citation type="submission" date="2014-07" db="EMBL/GenBank/DDBJ databases">
        <authorList>
            <person name="Hull J."/>
        </authorList>
    </citation>
    <scope>NUCLEOTIDE SEQUENCE</scope>
</reference>
<protein>
    <submittedName>
        <fullName evidence="2">FMN-dependent NADPH-azoreductase</fullName>
    </submittedName>
</protein>
<evidence type="ECO:0000313" key="2">
    <source>
        <dbReference type="EMBL" id="JAG12574.1"/>
    </source>
</evidence>
<name>A0A0A9WXW2_LYGHE</name>
<feature type="region of interest" description="Disordered" evidence="1">
    <location>
        <begin position="319"/>
        <end position="355"/>
    </location>
</feature>
<accession>A0A0A9WXW2</accession>
<organism evidence="2">
    <name type="scientific">Lygus hesperus</name>
    <name type="common">Western plant bug</name>
    <dbReference type="NCBI Taxonomy" id="30085"/>
    <lineage>
        <taxon>Eukaryota</taxon>
        <taxon>Metazoa</taxon>
        <taxon>Ecdysozoa</taxon>
        <taxon>Arthropoda</taxon>
        <taxon>Hexapoda</taxon>
        <taxon>Insecta</taxon>
        <taxon>Pterygota</taxon>
        <taxon>Neoptera</taxon>
        <taxon>Paraneoptera</taxon>
        <taxon>Hemiptera</taxon>
        <taxon>Heteroptera</taxon>
        <taxon>Panheteroptera</taxon>
        <taxon>Cimicomorpha</taxon>
        <taxon>Miridae</taxon>
        <taxon>Mirini</taxon>
        <taxon>Lygus</taxon>
    </lineage>
</organism>
<dbReference type="AlphaFoldDB" id="A0A0A9WXW2"/>
<gene>
    <name evidence="2" type="primary">azo1_1</name>
    <name evidence="2" type="ORF">CM83_52289</name>
</gene>
<feature type="region of interest" description="Disordered" evidence="1">
    <location>
        <begin position="193"/>
        <end position="216"/>
    </location>
</feature>